<organism evidence="2 3">
    <name type="scientific">Deinococcus radiodurans (strain ATCC 13939 / DSM 20539 / JCM 16871 / CCUG 27074 / LMG 4051 / NBRC 15346 / NCIMB 9279 / VKM B-1422 / R1)</name>
    <dbReference type="NCBI Taxonomy" id="243230"/>
    <lineage>
        <taxon>Bacteria</taxon>
        <taxon>Thermotogati</taxon>
        <taxon>Deinococcota</taxon>
        <taxon>Deinococci</taxon>
        <taxon>Deinococcales</taxon>
        <taxon>Deinococcaceae</taxon>
        <taxon>Deinococcus</taxon>
    </lineage>
</organism>
<dbReference type="PaxDb" id="243230-DR_1917"/>
<proteinExistence type="predicted"/>
<keyword evidence="3" id="KW-1185">Reference proteome</keyword>
<dbReference type="STRING" id="243230.DR_1917"/>
<gene>
    <name evidence="2" type="ordered locus">DR_1917</name>
</gene>
<dbReference type="GO" id="GO:0016747">
    <property type="term" value="F:acyltransferase activity, transferring groups other than amino-acyl groups"/>
    <property type="evidence" value="ECO:0007669"/>
    <property type="project" value="InterPro"/>
</dbReference>
<dbReference type="PIR" id="A75339">
    <property type="entry name" value="A75339"/>
</dbReference>
<sequence>MMTEQLSPQQLLRLYDQQLRGHAEVSSMDEFQQFGPLWRAKCRARGFVTYQTLGNSSGARLDELIKQTVAFYAADPQIKSFEWKTRGHDQPTDLSERLLAHGFVPEEEETVMVGEAAALAQPVKVPAGVTLRRIDNVVDPYTELLRAAAAQARAFGFPFGVEDFVNRLERNGANLELWIAEAEGEVLCTGRLELVPGTEFAGLWGGGTVPEWRGKGLYRALTAARARSALNRGVRYLQSDCTEFSRPILQRSGLLPITTTTPFIWRR</sequence>
<dbReference type="CDD" id="cd04301">
    <property type="entry name" value="NAT_SF"/>
    <property type="match status" value="1"/>
</dbReference>
<dbReference type="PATRIC" id="fig|243230.17.peg.2134"/>
<dbReference type="InParanoid" id="Q9RT49"/>
<feature type="domain" description="N-acetyltransferase" evidence="1">
    <location>
        <begin position="129"/>
        <end position="267"/>
    </location>
</feature>
<dbReference type="eggNOG" id="COG3153">
    <property type="taxonomic scope" value="Bacteria"/>
</dbReference>
<name>Q9RT49_DEIRA</name>
<dbReference type="EMBL" id="AE000513">
    <property type="protein sequence ID" value="AAF11471.1"/>
    <property type="molecule type" value="Genomic_DNA"/>
</dbReference>
<dbReference type="Gene3D" id="3.40.630.30">
    <property type="match status" value="1"/>
</dbReference>
<dbReference type="InterPro" id="IPR016181">
    <property type="entry name" value="Acyl_CoA_acyltransferase"/>
</dbReference>
<protein>
    <recommendedName>
        <fullName evidence="1">N-acetyltransferase domain-containing protein</fullName>
    </recommendedName>
</protein>
<dbReference type="OrthoDB" id="164800at2"/>
<dbReference type="AlphaFoldDB" id="Q9RT49"/>
<dbReference type="EnsemblBacteria" id="AAF11471">
    <property type="protein sequence ID" value="AAF11471"/>
    <property type="gene ID" value="DR_1917"/>
</dbReference>
<dbReference type="InterPro" id="IPR000182">
    <property type="entry name" value="GNAT_dom"/>
</dbReference>
<evidence type="ECO:0000313" key="2">
    <source>
        <dbReference type="EMBL" id="AAF11471.1"/>
    </source>
</evidence>
<dbReference type="Proteomes" id="UP000002524">
    <property type="component" value="Chromosome 1"/>
</dbReference>
<dbReference type="KEGG" id="dra:DR_1917"/>
<evidence type="ECO:0000259" key="1">
    <source>
        <dbReference type="PROSITE" id="PS51186"/>
    </source>
</evidence>
<accession>Q9RT49</accession>
<dbReference type="SUPFAM" id="SSF55729">
    <property type="entry name" value="Acyl-CoA N-acyltransferases (Nat)"/>
    <property type="match status" value="1"/>
</dbReference>
<evidence type="ECO:0000313" key="3">
    <source>
        <dbReference type="Proteomes" id="UP000002524"/>
    </source>
</evidence>
<dbReference type="HOGENOM" id="CLU_079365_0_0_0"/>
<dbReference type="PROSITE" id="PS51186">
    <property type="entry name" value="GNAT"/>
    <property type="match status" value="1"/>
</dbReference>
<reference evidence="2 3" key="1">
    <citation type="journal article" date="1999" name="Science">
        <title>Genome sequence of the radioresistant bacterium Deinococcus radiodurans R1.</title>
        <authorList>
            <person name="White O."/>
            <person name="Eisen J.A."/>
            <person name="Heidelberg J.F."/>
            <person name="Hickey E.K."/>
            <person name="Peterson J.D."/>
            <person name="Dodson R.J."/>
            <person name="Haft D.H."/>
            <person name="Gwinn M.L."/>
            <person name="Nelson W.C."/>
            <person name="Richardson D.L."/>
            <person name="Moffat K.S."/>
            <person name="Qin H."/>
            <person name="Jiang L."/>
            <person name="Pamphile W."/>
            <person name="Crosby M."/>
            <person name="Shen M."/>
            <person name="Vamathevan J.J."/>
            <person name="Lam P."/>
            <person name="McDonald L."/>
            <person name="Utterback T."/>
            <person name="Zalewski C."/>
            <person name="Makarova K.S."/>
            <person name="Aravind L."/>
            <person name="Daly M.J."/>
            <person name="Minton K.W."/>
            <person name="Fleischmann R.D."/>
            <person name="Ketchum K.A."/>
            <person name="Nelson K.E."/>
            <person name="Salzberg S."/>
            <person name="Smith H.O."/>
            <person name="Venter J.C."/>
            <person name="Fraser C.M."/>
        </authorList>
    </citation>
    <scope>NUCLEOTIDE SEQUENCE [LARGE SCALE GENOMIC DNA]</scope>
    <source>
        <strain evidence="3">ATCC 13939 / DSM 20539 / JCM 16871 / LMG 4051 / NBRC 15346 / NCIMB 9279 / R1 / VKM B-1422</strain>
    </source>
</reference>